<organism evidence="2 3">
    <name type="scientific">Tolypothrix tenuis PCC 7101</name>
    <dbReference type="NCBI Taxonomy" id="231146"/>
    <lineage>
        <taxon>Bacteria</taxon>
        <taxon>Bacillati</taxon>
        <taxon>Cyanobacteriota</taxon>
        <taxon>Cyanophyceae</taxon>
        <taxon>Nostocales</taxon>
        <taxon>Tolypothrichaceae</taxon>
        <taxon>Tolypothrix</taxon>
    </lineage>
</organism>
<evidence type="ECO:0000313" key="2">
    <source>
        <dbReference type="EMBL" id="BAY98124.1"/>
    </source>
</evidence>
<dbReference type="KEGG" id="ttq:NIES37_20720"/>
<dbReference type="RefSeq" id="WP_096575299.1">
    <property type="nucleotide sequence ID" value="NZ_CAWNJS010000001.1"/>
</dbReference>
<accession>A0A1Z4MXB7</accession>
<dbReference type="Pfam" id="PF04101">
    <property type="entry name" value="Glyco_tran_28_C"/>
    <property type="match status" value="1"/>
</dbReference>
<dbReference type="PANTHER" id="PTHR21015:SF22">
    <property type="entry name" value="GLYCOSYLTRANSFERASE"/>
    <property type="match status" value="1"/>
</dbReference>
<dbReference type="GO" id="GO:0016758">
    <property type="term" value="F:hexosyltransferase activity"/>
    <property type="evidence" value="ECO:0007669"/>
    <property type="project" value="InterPro"/>
</dbReference>
<feature type="domain" description="Glycosyl transferase family 28 C-terminal" evidence="1">
    <location>
        <begin position="238"/>
        <end position="279"/>
    </location>
</feature>
<dbReference type="PANTHER" id="PTHR21015">
    <property type="entry name" value="UDP-N-ACETYLGLUCOSAMINE--N-ACETYLMURAMYL-(PENTAPEPTIDE) PYROPHOSPHORYL-UNDECAPRENOL N-ACETYLGLUCOSAMINE TRANSFERASE 1"/>
    <property type="match status" value="1"/>
</dbReference>
<evidence type="ECO:0000313" key="3">
    <source>
        <dbReference type="Proteomes" id="UP000218785"/>
    </source>
</evidence>
<name>A0A1Z4MXB7_9CYAN</name>
<gene>
    <name evidence="2" type="ORF">NIES37_20720</name>
</gene>
<dbReference type="InterPro" id="IPR007235">
    <property type="entry name" value="Glyco_trans_28_C"/>
</dbReference>
<dbReference type="Proteomes" id="UP000218785">
    <property type="component" value="Chromosome"/>
</dbReference>
<dbReference type="EMBL" id="AP018248">
    <property type="protein sequence ID" value="BAY98124.1"/>
    <property type="molecule type" value="Genomic_DNA"/>
</dbReference>
<protein>
    <recommendedName>
        <fullName evidence="1">Glycosyl transferase family 28 C-terminal domain-containing protein</fullName>
    </recommendedName>
</protein>
<dbReference type="Gene3D" id="3.40.50.2000">
    <property type="entry name" value="Glycogen Phosphorylase B"/>
    <property type="match status" value="1"/>
</dbReference>
<reference evidence="2 3" key="1">
    <citation type="submission" date="2017-06" db="EMBL/GenBank/DDBJ databases">
        <title>Genome sequencing of cyanobaciteial culture collection at National Institute for Environmental Studies (NIES).</title>
        <authorList>
            <person name="Hirose Y."/>
            <person name="Shimura Y."/>
            <person name="Fujisawa T."/>
            <person name="Nakamura Y."/>
            <person name="Kawachi M."/>
        </authorList>
    </citation>
    <scope>NUCLEOTIDE SEQUENCE [LARGE SCALE GENOMIC DNA]</scope>
    <source>
        <strain evidence="2 3">NIES-37</strain>
    </source>
</reference>
<dbReference type="AlphaFoldDB" id="A0A1Z4MXB7"/>
<keyword evidence="3" id="KW-1185">Reference proteome</keyword>
<dbReference type="SUPFAM" id="SSF53756">
    <property type="entry name" value="UDP-Glycosyltransferase/glycogen phosphorylase"/>
    <property type="match status" value="2"/>
</dbReference>
<sequence>MAETWLIYALGGGWGHLTRALSLGRIASRQRKVKIITNSPYAYKIDHDDCFVYLIPENVNFSETCLQVRKILCNCHYDCLIVDTFPRGLGAELADILPKLDYIPRVLIHRDINSRYVSAKKLKSFVKENFNRVIVPGEGKDLPFCDLPMVDHTAPWLIRNHWELPDKATTRSHILRVSPSKKTILVCASGKASELTLFGELTLWLKRNFPDCAVRILAATCPKECPKELWVSHHPGIECIAAADVVIGGAGYNTVYECAAVRVPLVAIPLERLYDRQEKRAYKSYWVQNYQDATFDEQLLNIYAMVRRILDEAIPANSFPIPSYINGAMEAVRQIEQV</sequence>
<evidence type="ECO:0000259" key="1">
    <source>
        <dbReference type="Pfam" id="PF04101"/>
    </source>
</evidence>
<proteinExistence type="predicted"/>